<dbReference type="InterPro" id="IPR037914">
    <property type="entry name" value="SpoVT-AbrB_sf"/>
</dbReference>
<keyword evidence="2 4" id="KW-0238">DNA-binding</keyword>
<dbReference type="SUPFAM" id="SSF89447">
    <property type="entry name" value="AbrB/MazE/MraZ-like"/>
    <property type="match status" value="1"/>
</dbReference>
<dbReference type="GO" id="GO:0003677">
    <property type="term" value="F:DNA binding"/>
    <property type="evidence" value="ECO:0007669"/>
    <property type="project" value="UniProtKB-KW"/>
</dbReference>
<dbReference type="InterPro" id="IPR007159">
    <property type="entry name" value="SpoVT-AbrB_dom"/>
</dbReference>
<evidence type="ECO:0000259" key="3">
    <source>
        <dbReference type="PROSITE" id="PS51740"/>
    </source>
</evidence>
<gene>
    <name evidence="4" type="ORF">K1X11_011580</name>
</gene>
<protein>
    <submittedName>
        <fullName evidence="4">AbrB/MazE/SpoVT family DNA-binding domain-containing protein</fullName>
    </submittedName>
</protein>
<evidence type="ECO:0000256" key="2">
    <source>
        <dbReference type="PROSITE-ProRule" id="PRU01076"/>
    </source>
</evidence>
<evidence type="ECO:0000313" key="4">
    <source>
        <dbReference type="EMBL" id="WRQ90050.1"/>
    </source>
</evidence>
<feature type="domain" description="SpoVT-AbrB" evidence="3">
    <location>
        <begin position="5"/>
        <end position="45"/>
    </location>
</feature>
<proteinExistence type="inferred from homology"/>
<sequence length="81" mass="9148">MTKTAKLFTNGGSQAIRLPKEFRFPGKEVRIRKTKNGISITPIDDEKEKRRQAFIALAGSCPDFPDIPPHTAPDLPRDLDW</sequence>
<dbReference type="PANTHER" id="PTHR37550:SF3">
    <property type="entry name" value="ANTITOXIN VAPB1"/>
    <property type="match status" value="1"/>
</dbReference>
<dbReference type="PROSITE" id="PS51740">
    <property type="entry name" value="SPOVT_ABRB"/>
    <property type="match status" value="1"/>
</dbReference>
<keyword evidence="5" id="KW-1185">Reference proteome</keyword>
<accession>A0ABZ1CFC3</accession>
<dbReference type="RefSeq" id="WP_221032026.1">
    <property type="nucleotide sequence ID" value="NZ_CP139781.1"/>
</dbReference>
<dbReference type="SMART" id="SM00966">
    <property type="entry name" value="SpoVT_AbrB"/>
    <property type="match status" value="1"/>
</dbReference>
<organism evidence="4 5">
    <name type="scientific">Actomonas aquatica</name>
    <dbReference type="NCBI Taxonomy" id="2866162"/>
    <lineage>
        <taxon>Bacteria</taxon>
        <taxon>Pseudomonadati</taxon>
        <taxon>Verrucomicrobiota</taxon>
        <taxon>Opitutia</taxon>
        <taxon>Opitutales</taxon>
        <taxon>Opitutaceae</taxon>
        <taxon>Actomonas</taxon>
    </lineage>
</organism>
<dbReference type="Pfam" id="PF04014">
    <property type="entry name" value="MazE_antitoxin"/>
    <property type="match status" value="1"/>
</dbReference>
<dbReference type="EMBL" id="CP139781">
    <property type="protein sequence ID" value="WRQ90050.1"/>
    <property type="molecule type" value="Genomic_DNA"/>
</dbReference>
<dbReference type="PANTHER" id="PTHR37550">
    <property type="entry name" value="ANTITOXIN VAPB1"/>
    <property type="match status" value="1"/>
</dbReference>
<dbReference type="Gene3D" id="2.10.260.10">
    <property type="match status" value="1"/>
</dbReference>
<comment type="similarity">
    <text evidence="1">Belongs to the VapB family.</text>
</comment>
<name>A0ABZ1CFC3_9BACT</name>
<evidence type="ECO:0000256" key="1">
    <source>
        <dbReference type="ARBA" id="ARBA00007924"/>
    </source>
</evidence>
<reference evidence="4 5" key="2">
    <citation type="submission" date="2023-12" db="EMBL/GenBank/DDBJ databases">
        <title>Description of an unclassified Opitutus bacterium of Verrucomicrobiota.</title>
        <authorList>
            <person name="Zhang D.-F."/>
        </authorList>
    </citation>
    <scope>NUCLEOTIDE SEQUENCE [LARGE SCALE GENOMIC DNA]</scope>
    <source>
        <strain evidence="4 5">WL0086</strain>
    </source>
</reference>
<dbReference type="InterPro" id="IPR051734">
    <property type="entry name" value="VapB_TA_antitoxins"/>
</dbReference>
<reference evidence="4 5" key="1">
    <citation type="submission" date="2021-08" db="EMBL/GenBank/DDBJ databases">
        <authorList>
            <person name="Zhang D."/>
            <person name="Zhang A."/>
            <person name="Wang L."/>
        </authorList>
    </citation>
    <scope>NUCLEOTIDE SEQUENCE [LARGE SCALE GENOMIC DNA]</scope>
    <source>
        <strain evidence="4 5">WL0086</strain>
    </source>
</reference>
<dbReference type="Proteomes" id="UP000738431">
    <property type="component" value="Chromosome"/>
</dbReference>
<evidence type="ECO:0000313" key="5">
    <source>
        <dbReference type="Proteomes" id="UP000738431"/>
    </source>
</evidence>